<dbReference type="AlphaFoldDB" id="A0A9N7G9F8"/>
<dbReference type="EMBL" id="CP006959">
    <property type="protein sequence ID" value="AJK51323.1"/>
    <property type="molecule type" value="Genomic_DNA"/>
</dbReference>
<sequence length="118" mass="14489">MILKKIHLVVPETDYQFEQLKDEIDLYIDNRQYDIEDLIEYPELTYEIKNLWKYKNYEKLEELKEQLKLDYNFDYLLVEKSNNRMKFLTGDDLNTITLADFYAKLAEEFQEKKNIKTK</sequence>
<proteinExistence type="predicted"/>
<reference evidence="1 2" key="1">
    <citation type="submission" date="2013-12" db="EMBL/GenBank/DDBJ databases">
        <authorList>
            <person name="Wang R."/>
            <person name="Li Y."/>
            <person name="Zheng H."/>
            <person name="Xin J."/>
        </authorList>
    </citation>
    <scope>NUCLEOTIDE SEQUENCE [LARGE SCALE GENOMIC DNA]</scope>
    <source>
        <strain evidence="1 2">87001</strain>
    </source>
</reference>
<name>A0A9N7G9F8_MYCCC</name>
<organism evidence="1 2">
    <name type="scientific">Mycoplasma capricolum subsp. capripneumoniae 87001</name>
    <dbReference type="NCBI Taxonomy" id="1124992"/>
    <lineage>
        <taxon>Bacteria</taxon>
        <taxon>Bacillati</taxon>
        <taxon>Mycoplasmatota</taxon>
        <taxon>Mollicutes</taxon>
        <taxon>Mycoplasmataceae</taxon>
        <taxon>Mycoplasma</taxon>
    </lineage>
</organism>
<dbReference type="RefSeq" id="WP_019269298.1">
    <property type="nucleotide sequence ID" value="NZ_CP006959.1"/>
</dbReference>
<gene>
    <name evidence="1" type="ORF">MCCG_0346</name>
</gene>
<evidence type="ECO:0000313" key="1">
    <source>
        <dbReference type="EMBL" id="AJK51323.1"/>
    </source>
</evidence>
<dbReference type="Proteomes" id="UP000031910">
    <property type="component" value="Chromosome"/>
</dbReference>
<dbReference type="KEGG" id="mcai:MCCG_0346"/>
<accession>A0A9N7G9F8</accession>
<keyword evidence="2" id="KW-1185">Reference proteome</keyword>
<protein>
    <submittedName>
        <fullName evidence="1">Uncharacterized protein</fullName>
    </submittedName>
</protein>
<evidence type="ECO:0000313" key="2">
    <source>
        <dbReference type="Proteomes" id="UP000031910"/>
    </source>
</evidence>